<dbReference type="Proteomes" id="UP001108280">
    <property type="component" value="Chromosome 2"/>
</dbReference>
<keyword evidence="2" id="KW-1185">Reference proteome</keyword>
<sequence>MKLPTHTARWFLRLLLGFKLALTVDTWKPSPSTLWRTCFLAMWHPYSCTGKFQTIVTSIKWPVSGSEEEKERLEEECLPCDPGGGGKETKETALSSLHIQKSHFRGLRAMKRNFKKQGDKDLSKRFRQLLRSNALPAVLFPREITHMAIVGDGGGASSRTPELPW</sequence>
<reference evidence="2" key="1">
    <citation type="journal article" date="2018" name="Biotechnol. Bioeng.">
        <title>A reference genome of the Chinese hamster based on a hybrid assembly strategy.</title>
        <authorList>
            <person name="Rupp O."/>
            <person name="MacDonald M.L."/>
            <person name="Li S."/>
            <person name="Dhiman H."/>
            <person name="Polson S."/>
            <person name="Griep S."/>
            <person name="Heffner K."/>
            <person name="Hernandez I."/>
            <person name="Brinkrolf K."/>
            <person name="Jadhav V."/>
            <person name="Samoudi M."/>
            <person name="Hao H."/>
            <person name="Kingham B."/>
            <person name="Goesmann A."/>
            <person name="Betenbaugh M.J."/>
            <person name="Lewis N.E."/>
            <person name="Borth N."/>
            <person name="Lee K.H."/>
        </authorList>
    </citation>
    <scope>NUCLEOTIDE SEQUENCE [LARGE SCALE GENOMIC DNA]</scope>
    <source>
        <strain evidence="2">17A/GY</strain>
    </source>
</reference>
<proteinExistence type="predicted"/>
<dbReference type="AlphaFoldDB" id="A0A9J7GSS0"/>
<evidence type="ECO:0000313" key="3">
    <source>
        <dbReference type="RefSeq" id="XP_035297057.1"/>
    </source>
</evidence>
<evidence type="ECO:0000313" key="2">
    <source>
        <dbReference type="Proteomes" id="UP001108280"/>
    </source>
</evidence>
<dbReference type="GeneID" id="118238438"/>
<keyword evidence="1" id="KW-0732">Signal</keyword>
<reference evidence="3" key="3">
    <citation type="submission" date="2025-08" db="UniProtKB">
        <authorList>
            <consortium name="RefSeq"/>
        </authorList>
    </citation>
    <scope>IDENTIFICATION</scope>
    <source>
        <strain evidence="3">17A/GY</strain>
        <tissue evidence="3">Liver</tissue>
    </source>
</reference>
<gene>
    <name evidence="3" type="primary">LOC118238438</name>
</gene>
<name>A0A9J7GSS0_CRIGR</name>
<dbReference type="RefSeq" id="XP_035297057.1">
    <property type="nucleotide sequence ID" value="XM_035441166.1"/>
</dbReference>
<evidence type="ECO:0000256" key="1">
    <source>
        <dbReference type="SAM" id="SignalP"/>
    </source>
</evidence>
<reference evidence="2" key="2">
    <citation type="journal article" date="2020" name="Biotechnol. Bioeng.">
        <title>Chromosome-scale scaffolds for the Chinese hamster reference genome assembly to facilitate the study of the CHO epigenome.</title>
        <authorList>
            <person name="Hilliard W."/>
            <person name="MacDonald M."/>
            <person name="Lee K.H."/>
        </authorList>
    </citation>
    <scope>NUCLEOTIDE SEQUENCE [LARGE SCALE GENOMIC DNA]</scope>
    <source>
        <strain evidence="2">17A/GY</strain>
    </source>
</reference>
<organism evidence="2 3">
    <name type="scientific">Cricetulus griseus</name>
    <name type="common">Chinese hamster</name>
    <name type="synonym">Cricetulus barabensis griseus</name>
    <dbReference type="NCBI Taxonomy" id="10029"/>
    <lineage>
        <taxon>Eukaryota</taxon>
        <taxon>Metazoa</taxon>
        <taxon>Chordata</taxon>
        <taxon>Craniata</taxon>
        <taxon>Vertebrata</taxon>
        <taxon>Euteleostomi</taxon>
        <taxon>Mammalia</taxon>
        <taxon>Eutheria</taxon>
        <taxon>Euarchontoglires</taxon>
        <taxon>Glires</taxon>
        <taxon>Rodentia</taxon>
        <taxon>Myomorpha</taxon>
        <taxon>Muroidea</taxon>
        <taxon>Cricetidae</taxon>
        <taxon>Cricetinae</taxon>
        <taxon>Cricetulus</taxon>
    </lineage>
</organism>
<feature type="signal peptide" evidence="1">
    <location>
        <begin position="1"/>
        <end position="23"/>
    </location>
</feature>
<feature type="chain" id="PRO_5039927781" evidence="1">
    <location>
        <begin position="24"/>
        <end position="165"/>
    </location>
</feature>
<protein>
    <submittedName>
        <fullName evidence="3">Uncharacterized protein LOC118238438 isoform X2</fullName>
    </submittedName>
</protein>
<dbReference type="KEGG" id="cge:118238438"/>
<accession>A0A9J7GSS0</accession>